<dbReference type="AlphaFoldDB" id="A0A2I0J2T9"/>
<dbReference type="PANTHER" id="PTHR33116:SF78">
    <property type="entry name" value="OS12G0587133 PROTEIN"/>
    <property type="match status" value="1"/>
</dbReference>
<sequence>MYLSKGARLTLRKTSLSYLPTYFMSIFVIPKSVVDRTEKIQRDFLWDSDENRSSFHLVSWSDICQPLSSGVLGSRSLVNFNIALLGKWLWRFANERSSLWRRVISSKFGISEGNWHTELPSFSCGVSLWKPMLKFFPTYEMQVKFNVGESDCSRINFWNDCCCGDQSLRIQFPSLFQISMNKEARVGDIFCLSNGVWSLFFSRNLYGFELQSLSSFFSKIYSDFKRSEGPDNMQWKLMKSGKFSVKSSYDELVDSDVLTRSNYGVPSLSSSFGQFGWRGTKGLLRTLRIRFPFSGAPPMGVGPGRDQGQGQGRGPILGMLAWVPGRPPLEMVLKSNP</sequence>
<gene>
    <name evidence="1" type="ORF">CRG98_029603</name>
</gene>
<proteinExistence type="predicted"/>
<evidence type="ECO:0000313" key="2">
    <source>
        <dbReference type="Proteomes" id="UP000233551"/>
    </source>
</evidence>
<comment type="caution">
    <text evidence="1">The sequence shown here is derived from an EMBL/GenBank/DDBJ whole genome shotgun (WGS) entry which is preliminary data.</text>
</comment>
<accession>A0A2I0J2T9</accession>
<evidence type="ECO:0008006" key="3">
    <source>
        <dbReference type="Google" id="ProtNLM"/>
    </source>
</evidence>
<reference evidence="1 2" key="1">
    <citation type="submission" date="2017-11" db="EMBL/GenBank/DDBJ databases">
        <title>De-novo sequencing of pomegranate (Punica granatum L.) genome.</title>
        <authorList>
            <person name="Akparov Z."/>
            <person name="Amiraslanov A."/>
            <person name="Hajiyeva S."/>
            <person name="Abbasov M."/>
            <person name="Kaur K."/>
            <person name="Hamwieh A."/>
            <person name="Solovyev V."/>
            <person name="Salamov A."/>
            <person name="Braich B."/>
            <person name="Kosarev P."/>
            <person name="Mahmoud A."/>
            <person name="Hajiyev E."/>
            <person name="Babayeva S."/>
            <person name="Izzatullayeva V."/>
            <person name="Mammadov A."/>
            <person name="Mammadov A."/>
            <person name="Sharifova S."/>
            <person name="Ojaghi J."/>
            <person name="Eynullazada K."/>
            <person name="Bayramov B."/>
            <person name="Abdulazimova A."/>
            <person name="Shahmuradov I."/>
        </authorList>
    </citation>
    <scope>NUCLEOTIDE SEQUENCE [LARGE SCALE GENOMIC DNA]</scope>
    <source>
        <strain evidence="2">cv. AG2017</strain>
        <tissue evidence="1">Leaf</tissue>
    </source>
</reference>
<keyword evidence="2" id="KW-1185">Reference proteome</keyword>
<name>A0A2I0J2T9_PUNGR</name>
<dbReference type="Proteomes" id="UP000233551">
    <property type="component" value="Unassembled WGS sequence"/>
</dbReference>
<dbReference type="PANTHER" id="PTHR33116">
    <property type="entry name" value="REVERSE TRANSCRIPTASE ZINC-BINDING DOMAIN-CONTAINING PROTEIN-RELATED-RELATED"/>
    <property type="match status" value="1"/>
</dbReference>
<protein>
    <recommendedName>
        <fullName evidence="3">Reverse transcriptase zinc-binding domain-containing protein</fullName>
    </recommendedName>
</protein>
<evidence type="ECO:0000313" key="1">
    <source>
        <dbReference type="EMBL" id="PKI50016.1"/>
    </source>
</evidence>
<dbReference type="EMBL" id="PGOL01002160">
    <property type="protein sequence ID" value="PKI50016.1"/>
    <property type="molecule type" value="Genomic_DNA"/>
</dbReference>
<organism evidence="1 2">
    <name type="scientific">Punica granatum</name>
    <name type="common">Pomegranate</name>
    <dbReference type="NCBI Taxonomy" id="22663"/>
    <lineage>
        <taxon>Eukaryota</taxon>
        <taxon>Viridiplantae</taxon>
        <taxon>Streptophyta</taxon>
        <taxon>Embryophyta</taxon>
        <taxon>Tracheophyta</taxon>
        <taxon>Spermatophyta</taxon>
        <taxon>Magnoliopsida</taxon>
        <taxon>eudicotyledons</taxon>
        <taxon>Gunneridae</taxon>
        <taxon>Pentapetalae</taxon>
        <taxon>rosids</taxon>
        <taxon>malvids</taxon>
        <taxon>Myrtales</taxon>
        <taxon>Lythraceae</taxon>
        <taxon>Punica</taxon>
    </lineage>
</organism>